<dbReference type="PANTHER" id="PTHR43242">
    <property type="entry name" value="NAD(P)-BINDING ROSSMANN-FOLD SUPERFAMILY PROTEIN"/>
    <property type="match status" value="1"/>
</dbReference>
<sequence length="287" mass="30861">MSRRLLITGGTGYLGSVLVRQSAALGDTVAATYYSNMPPPQPGVIWLPLDVRDDLAVFQALDELRPDLVIHTAFQQTGPDLMSITADGAGHVATAAARCNARLIHMSSDVIFDGEAERAYHEADPPAPISAYGAAKARAEALVSSAHPQAVLVRTSLIYGFDPIDRISRFTLDVARGQIQAQLFSDEYRCPIYVEDLASALLELCDLPYQGILNIAGAERVSRYELGTLIARAWGLDPTSIPAGLSASQATPRPRNCTLNISRAQALLKTPLRGIRAVLRAVEAGER</sequence>
<evidence type="ECO:0000313" key="3">
    <source>
        <dbReference type="Proteomes" id="UP000220527"/>
    </source>
</evidence>
<dbReference type="SUPFAM" id="SSF51735">
    <property type="entry name" value="NAD(P)-binding Rossmann-fold domains"/>
    <property type="match status" value="1"/>
</dbReference>
<dbReference type="InterPro" id="IPR036291">
    <property type="entry name" value="NAD(P)-bd_dom_sf"/>
</dbReference>
<dbReference type="InterPro" id="IPR029903">
    <property type="entry name" value="RmlD-like-bd"/>
</dbReference>
<dbReference type="AlphaFoldDB" id="A0A2A6RFS6"/>
<dbReference type="Pfam" id="PF04321">
    <property type="entry name" value="RmlD_sub_bind"/>
    <property type="match status" value="1"/>
</dbReference>
<evidence type="ECO:0000313" key="2">
    <source>
        <dbReference type="EMBL" id="PDW01984.1"/>
    </source>
</evidence>
<protein>
    <submittedName>
        <fullName evidence="2">NAD(P)-dependent oxidoreductase</fullName>
    </submittedName>
</protein>
<dbReference type="OrthoDB" id="9803892at2"/>
<dbReference type="EMBL" id="NQWI01000095">
    <property type="protein sequence ID" value="PDW01984.1"/>
    <property type="molecule type" value="Genomic_DNA"/>
</dbReference>
<keyword evidence="3" id="KW-1185">Reference proteome</keyword>
<comment type="caution">
    <text evidence="2">The sequence shown here is derived from an EMBL/GenBank/DDBJ whole genome shotgun (WGS) entry which is preliminary data.</text>
</comment>
<feature type="domain" description="RmlD-like substrate binding" evidence="1">
    <location>
        <begin position="4"/>
        <end position="280"/>
    </location>
</feature>
<dbReference type="PANTHER" id="PTHR43242:SF1">
    <property type="entry name" value="NAD(P)-BINDING ROSSMANN-FOLD SUPERFAMILY PROTEIN"/>
    <property type="match status" value="1"/>
</dbReference>
<dbReference type="CDD" id="cd05254">
    <property type="entry name" value="dTDP_HR_like_SDR_e"/>
    <property type="match status" value="1"/>
</dbReference>
<reference evidence="3" key="1">
    <citation type="submission" date="2017-08" db="EMBL/GenBank/DDBJ databases">
        <authorList>
            <person name="Grouzdev D.S."/>
            <person name="Gaisin V.A."/>
            <person name="Rysina M.S."/>
            <person name="Gorlenko V.M."/>
        </authorList>
    </citation>
    <scope>NUCLEOTIDE SEQUENCE [LARGE SCALE GENOMIC DNA]</scope>
    <source>
        <strain evidence="3">Kir15-3F</strain>
    </source>
</reference>
<organism evidence="2 3">
    <name type="scientific">Candidatus Viridilinea mediisalina</name>
    <dbReference type="NCBI Taxonomy" id="2024553"/>
    <lineage>
        <taxon>Bacteria</taxon>
        <taxon>Bacillati</taxon>
        <taxon>Chloroflexota</taxon>
        <taxon>Chloroflexia</taxon>
        <taxon>Chloroflexales</taxon>
        <taxon>Chloroflexineae</taxon>
        <taxon>Oscillochloridaceae</taxon>
        <taxon>Candidatus Viridilinea</taxon>
    </lineage>
</organism>
<dbReference type="Gene3D" id="3.40.50.720">
    <property type="entry name" value="NAD(P)-binding Rossmann-like Domain"/>
    <property type="match status" value="1"/>
</dbReference>
<proteinExistence type="predicted"/>
<dbReference type="RefSeq" id="WP_097645177.1">
    <property type="nucleotide sequence ID" value="NZ_NQWI01000095.1"/>
</dbReference>
<gene>
    <name evidence="2" type="ORF">CJ255_16370</name>
</gene>
<dbReference type="Proteomes" id="UP000220527">
    <property type="component" value="Unassembled WGS sequence"/>
</dbReference>
<name>A0A2A6RFS6_9CHLR</name>
<accession>A0A2A6RFS6</accession>
<dbReference type="InterPro" id="IPR020904">
    <property type="entry name" value="Sc_DH/Rdtase_CS"/>
</dbReference>
<evidence type="ECO:0000259" key="1">
    <source>
        <dbReference type="Pfam" id="PF04321"/>
    </source>
</evidence>
<dbReference type="PROSITE" id="PS00061">
    <property type="entry name" value="ADH_SHORT"/>
    <property type="match status" value="1"/>
</dbReference>